<gene>
    <name evidence="1" type="ORF">PXEA_LOCUS32606</name>
</gene>
<dbReference type="EMBL" id="CAAALY010260321">
    <property type="protein sequence ID" value="VEL39166.1"/>
    <property type="molecule type" value="Genomic_DNA"/>
</dbReference>
<protein>
    <submittedName>
        <fullName evidence="1">Uncharacterized protein</fullName>
    </submittedName>
</protein>
<proteinExistence type="predicted"/>
<name>A0A448XL05_9PLAT</name>
<sequence length="55" mass="6162">MHTSQPSRNGAPCYLNCMRTERARLGWSADLVIQLFPLPAQSSSVSVRPVCPVFW</sequence>
<keyword evidence="2" id="KW-1185">Reference proteome</keyword>
<organism evidence="1 2">
    <name type="scientific">Protopolystoma xenopodis</name>
    <dbReference type="NCBI Taxonomy" id="117903"/>
    <lineage>
        <taxon>Eukaryota</taxon>
        <taxon>Metazoa</taxon>
        <taxon>Spiralia</taxon>
        <taxon>Lophotrochozoa</taxon>
        <taxon>Platyhelminthes</taxon>
        <taxon>Monogenea</taxon>
        <taxon>Polyopisthocotylea</taxon>
        <taxon>Polystomatidea</taxon>
        <taxon>Polystomatidae</taxon>
        <taxon>Protopolystoma</taxon>
    </lineage>
</organism>
<comment type="caution">
    <text evidence="1">The sequence shown here is derived from an EMBL/GenBank/DDBJ whole genome shotgun (WGS) entry which is preliminary data.</text>
</comment>
<evidence type="ECO:0000313" key="1">
    <source>
        <dbReference type="EMBL" id="VEL39166.1"/>
    </source>
</evidence>
<accession>A0A448XL05</accession>
<reference evidence="1" key="1">
    <citation type="submission" date="2018-11" db="EMBL/GenBank/DDBJ databases">
        <authorList>
            <consortium name="Pathogen Informatics"/>
        </authorList>
    </citation>
    <scope>NUCLEOTIDE SEQUENCE</scope>
</reference>
<dbReference type="AlphaFoldDB" id="A0A448XL05"/>
<dbReference type="Proteomes" id="UP000784294">
    <property type="component" value="Unassembled WGS sequence"/>
</dbReference>
<evidence type="ECO:0000313" key="2">
    <source>
        <dbReference type="Proteomes" id="UP000784294"/>
    </source>
</evidence>